<evidence type="ECO:0000313" key="3">
    <source>
        <dbReference type="Proteomes" id="UP001177140"/>
    </source>
</evidence>
<comment type="caution">
    <text evidence="2">The sequence shown here is derived from an EMBL/GenBank/DDBJ whole genome shotgun (WGS) entry which is preliminary data.</text>
</comment>
<keyword evidence="3" id="KW-1185">Reference proteome</keyword>
<organism evidence="2 3">
    <name type="scientific">Papaver nudicaule</name>
    <name type="common">Iceland poppy</name>
    <dbReference type="NCBI Taxonomy" id="74823"/>
    <lineage>
        <taxon>Eukaryota</taxon>
        <taxon>Viridiplantae</taxon>
        <taxon>Streptophyta</taxon>
        <taxon>Embryophyta</taxon>
        <taxon>Tracheophyta</taxon>
        <taxon>Spermatophyta</taxon>
        <taxon>Magnoliopsida</taxon>
        <taxon>Ranunculales</taxon>
        <taxon>Papaveraceae</taxon>
        <taxon>Papaveroideae</taxon>
        <taxon>Papaver</taxon>
    </lineage>
</organism>
<gene>
    <name evidence="2" type="ORF">MKW94_010404</name>
</gene>
<accession>A0AA41RZ26</accession>
<name>A0AA41RZ26_PAPNU</name>
<evidence type="ECO:0000256" key="1">
    <source>
        <dbReference type="SAM" id="MobiDB-lite"/>
    </source>
</evidence>
<reference evidence="2" key="1">
    <citation type="submission" date="2022-03" db="EMBL/GenBank/DDBJ databases">
        <title>A functionally conserved STORR gene fusion in Papaver species that diverged 16.8 million years ago.</title>
        <authorList>
            <person name="Catania T."/>
        </authorList>
    </citation>
    <scope>NUCLEOTIDE SEQUENCE</scope>
    <source>
        <strain evidence="2">S-191538</strain>
    </source>
</reference>
<dbReference type="EMBL" id="JAJJMA010090393">
    <property type="protein sequence ID" value="MCL7029452.1"/>
    <property type="molecule type" value="Genomic_DNA"/>
</dbReference>
<evidence type="ECO:0000313" key="2">
    <source>
        <dbReference type="EMBL" id="MCL7029452.1"/>
    </source>
</evidence>
<feature type="region of interest" description="Disordered" evidence="1">
    <location>
        <begin position="1"/>
        <end position="43"/>
    </location>
</feature>
<sequence length="84" mass="9196">MKHELAGKLDAGLAKRAKRERAGELDAGGTKRERVGKLNTSGGAELEQAGKLDAAGAYNHQTKSLCSVEQNRYKYTDMLIYAER</sequence>
<feature type="compositionally biased region" description="Basic and acidic residues" evidence="1">
    <location>
        <begin position="20"/>
        <end position="36"/>
    </location>
</feature>
<dbReference type="Proteomes" id="UP001177140">
    <property type="component" value="Unassembled WGS sequence"/>
</dbReference>
<proteinExistence type="predicted"/>
<dbReference type="AlphaFoldDB" id="A0AA41RZ26"/>
<protein>
    <submittedName>
        <fullName evidence="2">Uncharacterized protein</fullName>
    </submittedName>
</protein>